<name>A0A0F2MKQ9_SPOSC</name>
<dbReference type="AlphaFoldDB" id="A0A0F2MKQ9"/>
<proteinExistence type="predicted"/>
<evidence type="ECO:0000256" key="5">
    <source>
        <dbReference type="ARBA" id="ARBA00082546"/>
    </source>
</evidence>
<dbReference type="GO" id="GO:0005737">
    <property type="term" value="C:cytoplasm"/>
    <property type="evidence" value="ECO:0007669"/>
    <property type="project" value="UniProtKB-ARBA"/>
</dbReference>
<dbReference type="FunFam" id="3.40.50.300:FF:000144">
    <property type="entry name" value="ATP-binding cassette sub-family E member 1"/>
    <property type="match status" value="1"/>
</dbReference>
<dbReference type="Proteomes" id="UP000033710">
    <property type="component" value="Unassembled WGS sequence"/>
</dbReference>
<feature type="compositionally biased region" description="Polar residues" evidence="6">
    <location>
        <begin position="647"/>
        <end position="659"/>
    </location>
</feature>
<dbReference type="InterPro" id="IPR003593">
    <property type="entry name" value="AAA+_ATPase"/>
</dbReference>
<dbReference type="InterPro" id="IPR027417">
    <property type="entry name" value="P-loop_NTPase"/>
</dbReference>
<dbReference type="CDD" id="cd03236">
    <property type="entry name" value="ABC_RNaseL_inhibitor_domain1"/>
    <property type="match status" value="1"/>
</dbReference>
<organism evidence="9 10">
    <name type="scientific">Sporothrix schenckii 1099-18</name>
    <dbReference type="NCBI Taxonomy" id="1397361"/>
    <lineage>
        <taxon>Eukaryota</taxon>
        <taxon>Fungi</taxon>
        <taxon>Dikarya</taxon>
        <taxon>Ascomycota</taxon>
        <taxon>Pezizomycotina</taxon>
        <taxon>Sordariomycetes</taxon>
        <taxon>Sordariomycetidae</taxon>
        <taxon>Ophiostomatales</taxon>
        <taxon>Ophiostomataceae</taxon>
        <taxon>Sporothrix</taxon>
    </lineage>
</organism>
<keyword evidence="2 9" id="KW-0067">ATP-binding</keyword>
<dbReference type="PRINTS" id="PR01868">
    <property type="entry name" value="ABCEFAMILY"/>
</dbReference>
<dbReference type="Gene3D" id="3.40.50.300">
    <property type="entry name" value="P-loop containing nucleotide triphosphate hydrolases"/>
    <property type="match status" value="2"/>
</dbReference>
<dbReference type="GeneID" id="27667988"/>
<dbReference type="InterPro" id="IPR034348">
    <property type="entry name" value="RLI_dom_1"/>
</dbReference>
<evidence type="ECO:0000256" key="3">
    <source>
        <dbReference type="ARBA" id="ARBA00056499"/>
    </source>
</evidence>
<sequence>MEDKRIGGLQEIEKCKPKKCRQECKKSCPVVRSGKLCIEVTPESRIAFLSESLCIGCGICPKKCPFGAINIINLPTNLESQVTHRYSANSFKLHRLPTPRPGQVLGLVGTNGIGKSTALKILSGKLKPNLGKYDNPPDWEDVIKYFRGSELQNYFTKLLEDDLKAVVKPQYVDQIPKAIRGPNKSVQFLIESRASLDNLDEVLDTLELRHIYDRDVSLLSGGELQRFAIGTVCVQNADVYMFDEPSSYLDVKQRLSAARIIRSLLRSDDYVIVVEHDLSVLDYLSDYICVLYGQPAVYGVVTLPHSVREGINIFLDGHIPTENLRFRNESLTFKLSEGADEFIADRSRAFHYPKMEKTMGNFKLQIDSGDFTDSEILVLMGENGTGKTTFCRLLAGALKPDGTSRVPEMKISMKPQTITPKFDGTVRQLFFKKIRPAFLSPQFQTDVVKPLKLDDFIDQEVKNLSGGELQRVAIVLALGLPADIYLIDEPSAYLDSEQRIIAARVIKRFIMHAKKTAFIVEHDFIMATYLADRVIVFDGQPGINAHANAPESLLTGCNTFLKNLDVTFRRDPTNYRPRINKSNSQLDQEQKAAGNYVSSCLYPFINPSFMQTNKNTVLPGRGQQQSVMKGALKGSFNERVHVQTVLSRWTVRPSSQASEPTHDPRRGVSHETDSGAEDDCNRDNDNMTTGSSMASATMANGTRHGGNDGNDQGGDDDEPEG</sequence>
<dbReference type="InterPro" id="IPR003439">
    <property type="entry name" value="ABC_transporter-like_ATP-bd"/>
</dbReference>
<evidence type="ECO:0000259" key="7">
    <source>
        <dbReference type="PROSITE" id="PS50893"/>
    </source>
</evidence>
<dbReference type="PROSITE" id="PS50893">
    <property type="entry name" value="ABC_TRANSPORTER_2"/>
    <property type="match status" value="2"/>
</dbReference>
<dbReference type="GO" id="GO:0016887">
    <property type="term" value="F:ATP hydrolysis activity"/>
    <property type="evidence" value="ECO:0007669"/>
    <property type="project" value="InterPro"/>
</dbReference>
<dbReference type="InterPro" id="IPR013283">
    <property type="entry name" value="RLI1"/>
</dbReference>
<feature type="compositionally biased region" description="Polar residues" evidence="6">
    <location>
        <begin position="686"/>
        <end position="700"/>
    </location>
</feature>
<dbReference type="GO" id="GO:0005524">
    <property type="term" value="F:ATP binding"/>
    <property type="evidence" value="ECO:0007669"/>
    <property type="project" value="UniProtKB-KW"/>
</dbReference>
<feature type="region of interest" description="Disordered" evidence="6">
    <location>
        <begin position="647"/>
        <end position="721"/>
    </location>
</feature>
<evidence type="ECO:0000256" key="6">
    <source>
        <dbReference type="SAM" id="MobiDB-lite"/>
    </source>
</evidence>
<keyword evidence="1" id="KW-0547">Nucleotide-binding</keyword>
<dbReference type="SUPFAM" id="SSF52540">
    <property type="entry name" value="P-loop containing nucleoside triphosphate hydrolases"/>
    <property type="match status" value="2"/>
</dbReference>
<feature type="compositionally biased region" description="Gly residues" evidence="6">
    <location>
        <begin position="703"/>
        <end position="712"/>
    </location>
</feature>
<evidence type="ECO:0000313" key="10">
    <source>
        <dbReference type="Proteomes" id="UP000033710"/>
    </source>
</evidence>
<evidence type="ECO:0000259" key="8">
    <source>
        <dbReference type="PROSITE" id="PS51379"/>
    </source>
</evidence>
<evidence type="ECO:0000256" key="1">
    <source>
        <dbReference type="ARBA" id="ARBA00022741"/>
    </source>
</evidence>
<dbReference type="Pfam" id="PF00037">
    <property type="entry name" value="Fer4"/>
    <property type="match status" value="1"/>
</dbReference>
<gene>
    <name evidence="9" type="ORF">SPSK_06003</name>
</gene>
<dbReference type="OrthoDB" id="6593433at2759"/>
<dbReference type="SUPFAM" id="SSF54862">
    <property type="entry name" value="4Fe-4S ferredoxins"/>
    <property type="match status" value="1"/>
</dbReference>
<comment type="caution">
    <text evidence="9">The sequence shown here is derived from an EMBL/GenBank/DDBJ whole genome shotgun (WGS) entry which is preliminary data.</text>
</comment>
<dbReference type="PROSITE" id="PS00211">
    <property type="entry name" value="ABC_TRANSPORTER_1"/>
    <property type="match status" value="1"/>
</dbReference>
<feature type="domain" description="4Fe-4S ferredoxin-type" evidence="8">
    <location>
        <begin position="45"/>
        <end position="74"/>
    </location>
</feature>
<dbReference type="RefSeq" id="XP_016592091.1">
    <property type="nucleotide sequence ID" value="XM_016732711.1"/>
</dbReference>
<feature type="domain" description="ABC transporter" evidence="7">
    <location>
        <begin position="69"/>
        <end position="317"/>
    </location>
</feature>
<dbReference type="EMBL" id="AXCR01000001">
    <property type="protein sequence ID" value="KJR89415.1"/>
    <property type="molecule type" value="Genomic_DNA"/>
</dbReference>
<dbReference type="InterPro" id="IPR017871">
    <property type="entry name" value="ABC_transporter-like_CS"/>
</dbReference>
<dbReference type="Pfam" id="PF04068">
    <property type="entry name" value="Fer4_RLI"/>
    <property type="match status" value="1"/>
</dbReference>
<evidence type="ECO:0000256" key="4">
    <source>
        <dbReference type="ARBA" id="ARBA00067238"/>
    </source>
</evidence>
<dbReference type="Pfam" id="PF00005">
    <property type="entry name" value="ABC_tran"/>
    <property type="match status" value="2"/>
</dbReference>
<dbReference type="InterPro" id="IPR017896">
    <property type="entry name" value="4Fe4S_Fe-S-bd"/>
</dbReference>
<protein>
    <recommendedName>
        <fullName evidence="4">Translation initiation factor RLI1</fullName>
    </recommendedName>
    <alternativeName>
        <fullName evidence="5">ATP-binding cassette sub-family E member RLI1</fullName>
    </alternativeName>
</protein>
<reference evidence="9 10" key="2">
    <citation type="journal article" date="2015" name="Eukaryot. Cell">
        <title>Asexual propagation of a virulent clone complex in a human and feline outbreak of sporotrichosis.</title>
        <authorList>
            <person name="Teixeira Mde M."/>
            <person name="Rodrigues A.M."/>
            <person name="Tsui C.K."/>
            <person name="de Almeida L.G."/>
            <person name="Van Diepeningen A.D."/>
            <person name="van den Ende B.G."/>
            <person name="Fernandes G.F."/>
            <person name="Kano R."/>
            <person name="Hamelin R.C."/>
            <person name="Lopes-Bezerra L.M."/>
            <person name="Vasconcelos A.T."/>
            <person name="de Hoog S."/>
            <person name="de Camargo Z.P."/>
            <person name="Felipe M.S."/>
        </authorList>
    </citation>
    <scope>NUCLEOTIDE SEQUENCE [LARGE SCALE GENOMIC DNA]</scope>
    <source>
        <strain evidence="9 10">1099-18</strain>
    </source>
</reference>
<dbReference type="FunFam" id="3.40.50.300:FF:000152">
    <property type="entry name" value="ATP-binding cassette, sub-family E, member 1"/>
    <property type="match status" value="1"/>
</dbReference>
<evidence type="ECO:0000256" key="2">
    <source>
        <dbReference type="ARBA" id="ARBA00022840"/>
    </source>
</evidence>
<dbReference type="PROSITE" id="PS51379">
    <property type="entry name" value="4FE4S_FER_2"/>
    <property type="match status" value="1"/>
</dbReference>
<dbReference type="KEGG" id="ssck:SPSK_06003"/>
<dbReference type="GO" id="GO:0006412">
    <property type="term" value="P:translation"/>
    <property type="evidence" value="ECO:0007669"/>
    <property type="project" value="UniProtKB-ARBA"/>
</dbReference>
<dbReference type="NCBIfam" id="NF009945">
    <property type="entry name" value="PRK13409.1"/>
    <property type="match status" value="1"/>
</dbReference>
<feature type="compositionally biased region" description="Basic and acidic residues" evidence="6">
    <location>
        <begin position="660"/>
        <end position="685"/>
    </location>
</feature>
<reference evidence="9 10" key="1">
    <citation type="journal article" date="2014" name="BMC Genomics">
        <title>Comparative genomics of the major fungal agents of human and animal Sporotrichosis: Sporothrix schenckii and Sporothrix brasiliensis.</title>
        <authorList>
            <person name="Teixeira M.M."/>
            <person name="de Almeida L.G."/>
            <person name="Kubitschek-Barreira P."/>
            <person name="Alves F.L."/>
            <person name="Kioshima E.S."/>
            <person name="Abadio A.K."/>
            <person name="Fernandes L."/>
            <person name="Derengowski L.S."/>
            <person name="Ferreira K.S."/>
            <person name="Souza R.C."/>
            <person name="Ruiz J.C."/>
            <person name="de Andrade N.C."/>
            <person name="Paes H.C."/>
            <person name="Nicola A.M."/>
            <person name="Albuquerque P."/>
            <person name="Gerber A.L."/>
            <person name="Martins V.P."/>
            <person name="Peconick L.D."/>
            <person name="Neto A.V."/>
            <person name="Chaucanez C.B."/>
            <person name="Silva P.A."/>
            <person name="Cunha O.L."/>
            <person name="de Oliveira F.F."/>
            <person name="dos Santos T.C."/>
            <person name="Barros A.L."/>
            <person name="Soares M.A."/>
            <person name="de Oliveira L.M."/>
            <person name="Marini M.M."/>
            <person name="Villalobos-Duno H."/>
            <person name="Cunha M.M."/>
            <person name="de Hoog S."/>
            <person name="da Silveira J.F."/>
            <person name="Henrissat B."/>
            <person name="Nino-Vega G.A."/>
            <person name="Cisalpino P.S."/>
            <person name="Mora-Montes H.M."/>
            <person name="Almeida S.R."/>
            <person name="Stajich J.E."/>
            <person name="Lopes-Bezerra L.M."/>
            <person name="Vasconcelos A.T."/>
            <person name="Felipe M.S."/>
        </authorList>
    </citation>
    <scope>NUCLEOTIDE SEQUENCE [LARGE SCALE GENOMIC DNA]</scope>
    <source>
        <strain evidence="9 10">1099-18</strain>
    </source>
</reference>
<dbReference type="SMART" id="SM00382">
    <property type="entry name" value="AAA"/>
    <property type="match status" value="2"/>
</dbReference>
<comment type="function">
    <text evidence="3">Component of the multifactor complex (MFC) involved in translation initiation. Required for the binding of MFC to the 40S ribosome. Required for the processing and nuclear export of the 60S and 40S ribosomal subunits.</text>
</comment>
<evidence type="ECO:0000313" key="9">
    <source>
        <dbReference type="EMBL" id="KJR89415.1"/>
    </source>
</evidence>
<accession>A0A0F2MKQ9</accession>
<feature type="domain" description="ABC transporter" evidence="7">
    <location>
        <begin position="347"/>
        <end position="564"/>
    </location>
</feature>
<dbReference type="PANTHER" id="PTHR19248">
    <property type="entry name" value="ATP-BINDING TRANSPORT PROTEIN-RELATED"/>
    <property type="match status" value="1"/>
</dbReference>
<dbReference type="GO" id="GO:0060255">
    <property type="term" value="P:regulation of macromolecule metabolic process"/>
    <property type="evidence" value="ECO:0007669"/>
    <property type="project" value="UniProtKB-ARBA"/>
</dbReference>
<dbReference type="InterPro" id="IPR007209">
    <property type="entry name" value="RNaseL-inhib-like_metal-bd_dom"/>
</dbReference>
<dbReference type="VEuPathDB" id="FungiDB:SPSK_06003"/>